<dbReference type="SMART" id="SM00179">
    <property type="entry name" value="EGF_CA"/>
    <property type="match status" value="7"/>
</dbReference>
<feature type="non-terminal residue" evidence="9">
    <location>
        <position position="1"/>
    </location>
</feature>
<feature type="domain" description="EGF-like" evidence="7">
    <location>
        <begin position="541"/>
        <end position="583"/>
    </location>
</feature>
<dbReference type="InterPro" id="IPR009030">
    <property type="entry name" value="Growth_fac_rcpt_cys_sf"/>
</dbReference>
<accession>A0A0B2VJF5</accession>
<dbReference type="PROSITE" id="PS50026">
    <property type="entry name" value="EGF_3"/>
    <property type="match status" value="6"/>
</dbReference>
<dbReference type="FunFam" id="2.10.25.10:FF:000005">
    <property type="entry name" value="Fibrillin 2"/>
    <property type="match status" value="1"/>
</dbReference>
<keyword evidence="2" id="KW-0732">Signal</keyword>
<dbReference type="FunFam" id="2.10.25.10:FF:000038">
    <property type="entry name" value="Fibrillin 2"/>
    <property type="match status" value="2"/>
</dbReference>
<keyword evidence="1 6" id="KW-0245">EGF-like domain</keyword>
<keyword evidence="3" id="KW-0677">Repeat</keyword>
<evidence type="ECO:0000256" key="4">
    <source>
        <dbReference type="ARBA" id="ARBA00023157"/>
    </source>
</evidence>
<evidence type="ECO:0000256" key="2">
    <source>
        <dbReference type="ARBA" id="ARBA00022729"/>
    </source>
</evidence>
<dbReference type="PROSITE" id="PS51220">
    <property type="entry name" value="NIDO"/>
    <property type="match status" value="1"/>
</dbReference>
<comment type="caution">
    <text evidence="6">Lacks conserved residue(s) required for the propagation of feature annotation.</text>
</comment>
<dbReference type="PROSITE" id="PS00010">
    <property type="entry name" value="ASX_HYDROXYL"/>
    <property type="match status" value="5"/>
</dbReference>
<dbReference type="Gene3D" id="2.170.300.10">
    <property type="entry name" value="Tie2 ligand-binding domain superfamily"/>
    <property type="match status" value="2"/>
</dbReference>
<dbReference type="Pfam" id="PF06119">
    <property type="entry name" value="NIDO"/>
    <property type="match status" value="2"/>
</dbReference>
<dbReference type="OMA" id="QWFNDCS"/>
<dbReference type="GO" id="GO:0007160">
    <property type="term" value="P:cell-matrix adhesion"/>
    <property type="evidence" value="ECO:0007669"/>
    <property type="project" value="InterPro"/>
</dbReference>
<dbReference type="CDD" id="cd00054">
    <property type="entry name" value="EGF_CA"/>
    <property type="match status" value="5"/>
</dbReference>
<dbReference type="PANTHER" id="PTHR24039:SF51">
    <property type="entry name" value="NIDOGEN"/>
    <property type="match status" value="1"/>
</dbReference>
<dbReference type="InterPro" id="IPR000742">
    <property type="entry name" value="EGF"/>
</dbReference>
<dbReference type="PROSITE" id="PS01186">
    <property type="entry name" value="EGF_2"/>
    <property type="match status" value="4"/>
</dbReference>
<evidence type="ECO:0000259" key="8">
    <source>
        <dbReference type="PROSITE" id="PS51220"/>
    </source>
</evidence>
<dbReference type="AlphaFoldDB" id="A0A0B2VJF5"/>
<comment type="caution">
    <text evidence="9">The sequence shown here is derived from an EMBL/GenBank/DDBJ whole genome shotgun (WGS) entry which is preliminary data.</text>
</comment>
<evidence type="ECO:0000256" key="5">
    <source>
        <dbReference type="ARBA" id="ARBA00023180"/>
    </source>
</evidence>
<keyword evidence="5" id="KW-0325">Glycoprotein</keyword>
<evidence type="ECO:0000256" key="6">
    <source>
        <dbReference type="PROSITE-ProRule" id="PRU00076"/>
    </source>
</evidence>
<dbReference type="InterPro" id="IPR018097">
    <property type="entry name" value="EGF_Ca-bd_CS"/>
</dbReference>
<evidence type="ECO:0000313" key="10">
    <source>
        <dbReference type="Proteomes" id="UP000031036"/>
    </source>
</evidence>
<dbReference type="Proteomes" id="UP000031036">
    <property type="component" value="Unassembled WGS sequence"/>
</dbReference>
<dbReference type="GO" id="GO:0071944">
    <property type="term" value="C:cell periphery"/>
    <property type="evidence" value="ECO:0007669"/>
    <property type="project" value="UniProtKB-ARBA"/>
</dbReference>
<feature type="domain" description="EGF-like" evidence="7">
    <location>
        <begin position="927"/>
        <end position="969"/>
    </location>
</feature>
<dbReference type="OrthoDB" id="10045365at2759"/>
<dbReference type="GO" id="GO:0005509">
    <property type="term" value="F:calcium ion binding"/>
    <property type="evidence" value="ECO:0007669"/>
    <property type="project" value="InterPro"/>
</dbReference>
<feature type="domain" description="EGF-like" evidence="7">
    <location>
        <begin position="584"/>
        <end position="622"/>
    </location>
</feature>
<dbReference type="InterPro" id="IPR003886">
    <property type="entry name" value="NIDO_dom"/>
</dbReference>
<dbReference type="InterPro" id="IPR024731">
    <property type="entry name" value="NELL2-like_EGF"/>
</dbReference>
<dbReference type="PROSITE" id="PS01187">
    <property type="entry name" value="EGF_CA"/>
    <property type="match status" value="4"/>
</dbReference>
<dbReference type="InterPro" id="IPR000152">
    <property type="entry name" value="EGF-type_Asp/Asn_hydroxyl_site"/>
</dbReference>
<dbReference type="SUPFAM" id="SSF57184">
    <property type="entry name" value="Growth factor receptor domain"/>
    <property type="match status" value="2"/>
</dbReference>
<dbReference type="FunFam" id="2.10.25.10:FF:000017">
    <property type="entry name" value="latent-transforming growth factor beta-binding protein 4 isoform X1"/>
    <property type="match status" value="1"/>
</dbReference>
<name>A0A0B2VJF5_TOXCA</name>
<feature type="domain" description="EGF-like" evidence="7">
    <location>
        <begin position="886"/>
        <end position="926"/>
    </location>
</feature>
<dbReference type="InterPro" id="IPR001881">
    <property type="entry name" value="EGF-like_Ca-bd_dom"/>
</dbReference>
<dbReference type="EMBL" id="JPKZ01001482">
    <property type="protein sequence ID" value="KHN81577.1"/>
    <property type="molecule type" value="Genomic_DNA"/>
</dbReference>
<evidence type="ECO:0000256" key="3">
    <source>
        <dbReference type="ARBA" id="ARBA00022737"/>
    </source>
</evidence>
<keyword evidence="4" id="KW-1015">Disulfide bond</keyword>
<feature type="domain" description="NIDO" evidence="8">
    <location>
        <begin position="90"/>
        <end position="227"/>
    </location>
</feature>
<dbReference type="Gene3D" id="2.10.25.10">
    <property type="entry name" value="Laminin"/>
    <property type="match status" value="7"/>
</dbReference>
<dbReference type="SMART" id="SM00181">
    <property type="entry name" value="EGF"/>
    <property type="match status" value="9"/>
</dbReference>
<dbReference type="Pfam" id="PF07645">
    <property type="entry name" value="EGF_CA"/>
    <property type="match status" value="4"/>
</dbReference>
<reference evidence="9 10" key="1">
    <citation type="submission" date="2014-11" db="EMBL/GenBank/DDBJ databases">
        <title>Genetic blueprint of the zoonotic pathogen Toxocara canis.</title>
        <authorList>
            <person name="Zhu X.-Q."/>
            <person name="Korhonen P.K."/>
            <person name="Cai H."/>
            <person name="Young N.D."/>
            <person name="Nejsum P."/>
            <person name="von Samson-Himmelstjerna G."/>
            <person name="Boag P.R."/>
            <person name="Tan P."/>
            <person name="Li Q."/>
            <person name="Min J."/>
            <person name="Yang Y."/>
            <person name="Wang X."/>
            <person name="Fang X."/>
            <person name="Hall R.S."/>
            <person name="Hofmann A."/>
            <person name="Sternberg P.W."/>
            <person name="Jex A.R."/>
            <person name="Gasser R.B."/>
        </authorList>
    </citation>
    <scope>NUCLEOTIDE SEQUENCE [LARGE SCALE GENOMIC DNA]</scope>
    <source>
        <strain evidence="9">PN_DK_2014</strain>
    </source>
</reference>
<feature type="domain" description="EGF-like" evidence="7">
    <location>
        <begin position="452"/>
        <end position="493"/>
    </location>
</feature>
<feature type="domain" description="EGF-like" evidence="7">
    <location>
        <begin position="494"/>
        <end position="536"/>
    </location>
</feature>
<protein>
    <submittedName>
        <fullName evidence="9">EGF-like domain-containing protein</fullName>
    </submittedName>
</protein>
<dbReference type="SUPFAM" id="SSF57196">
    <property type="entry name" value="EGF/Laminin"/>
    <property type="match status" value="1"/>
</dbReference>
<organism evidence="9 10">
    <name type="scientific">Toxocara canis</name>
    <name type="common">Canine roundworm</name>
    <dbReference type="NCBI Taxonomy" id="6265"/>
    <lineage>
        <taxon>Eukaryota</taxon>
        <taxon>Metazoa</taxon>
        <taxon>Ecdysozoa</taxon>
        <taxon>Nematoda</taxon>
        <taxon>Chromadorea</taxon>
        <taxon>Rhabditida</taxon>
        <taxon>Spirurina</taxon>
        <taxon>Ascaridomorpha</taxon>
        <taxon>Ascaridoidea</taxon>
        <taxon>Toxocaridae</taxon>
        <taxon>Toxocara</taxon>
    </lineage>
</organism>
<keyword evidence="10" id="KW-1185">Reference proteome</keyword>
<dbReference type="Pfam" id="PF12947">
    <property type="entry name" value="EGF_3"/>
    <property type="match status" value="2"/>
</dbReference>
<dbReference type="PANTHER" id="PTHR24039">
    <property type="entry name" value="FIBRILLIN-RELATED"/>
    <property type="match status" value="1"/>
</dbReference>
<gene>
    <name evidence="9" type="ORF">Tcan_06793</name>
</gene>
<dbReference type="SMART" id="SM00539">
    <property type="entry name" value="NIDO"/>
    <property type="match status" value="2"/>
</dbReference>
<evidence type="ECO:0000313" key="9">
    <source>
        <dbReference type="EMBL" id="KHN81577.1"/>
    </source>
</evidence>
<evidence type="ECO:0000256" key="1">
    <source>
        <dbReference type="ARBA" id="ARBA00022536"/>
    </source>
</evidence>
<evidence type="ECO:0000259" key="7">
    <source>
        <dbReference type="PROSITE" id="PS50026"/>
    </source>
</evidence>
<dbReference type="InterPro" id="IPR049883">
    <property type="entry name" value="NOTCH1_EGF-like"/>
</dbReference>
<proteinExistence type="predicted"/>
<sequence>HSRYKRQFDASHTPQIDLNITVPYIFSARLYPYGAARGDALLSGSSQSLKLSSPVNFLGQKFDTLYIRRDGAIGFSSKPLRPSRLPIAEAIIAVYWMPSQGGKVHFRETNEQSILNLAQNEVNIQYRYGSSFRPTSVVVVTWENTHDLSVNTAEGNLFQVAIIYSGSGTFAHIVYSKLSSNNEAIAGFSGRDGHYSLPDSGTHNAIQLAEKSDIGIPGEFLFRIDSDRVFLCGAGFKGLECIDACDATEWGLDCARQCHCEGGSQCNAETGICPNGRCNPGWTGEPICEDDVDECAERKNLCPPEQPDCLNTPGAFLCLCFEYDNVTSTCKGSPQLPQTESKSIPVKVVPLQPVLVSTTQKSRFPVTSTASTSSAAATIRQTTTVRTSQILSANTTSAEIDSLQTVRFSPVTIRPVLGTTFPPCRCGQNAECVAGVCQCKQGWTGDGQLCTDVNECFGEPSICGPHSICENSAGSYTCQCDIGYIFDDDGKCIDMDECAEGVVVCGDGKNSSICVNTDGAYECRCAPGYAGHPDSQHGCVDVDECQLSDFYCGEKGVCKNLVGSYACTCAEGYQQQVQGGRCVDIDECKYDPCDKAALCTNLQGSFKCSCIDGFIGNGIECHETIMYPMENPTLVLQSTPNSIGDLELETPIKLFGKTYKKIYISSNGAVSFGSPLQILDRNPPRFPAFVPLYQQYDVDRGGNIYVKIINENDATDYVLLTRSSLNVQSKFHQNDFKTRSMLIISFEKLLQAETDRANTFQVVISQGDNATFLTYLFEEAECETAVSGFSSGREFFELPFELLTNRSNIGEKGKWMFRIDGKSPIRCPAGTLEPPFCQKECSAGSWGFGCENSCHCRNDIPCDFATGFCSNAQCADGWTGINCFEDVDECLTETHQCSPKAKCINTIGSYTCECNQFYTGDGFICEQVDACYRRLNEKCSINAVCDDGGPEGPECICNEGFHGDGLNCFRIEKPSERPTLSDHENTITEGSIAIPGSVGHEEEFEETPFMMHNWVTEQPYLKSTPMIPKKRPATPDTPVAKDYSDIEDEVYVGGRTLEESDVGSSECWL</sequence>